<dbReference type="CDD" id="cd22231">
    <property type="entry name" value="RHH_NikR_HicB-like"/>
    <property type="match status" value="2"/>
</dbReference>
<proteinExistence type="predicted"/>
<dbReference type="PANTHER" id="PTHR36215">
    <property type="entry name" value="BLL4998 PROTEIN"/>
    <property type="match status" value="1"/>
</dbReference>
<gene>
    <name evidence="1" type="ORF">ENT72_02705</name>
</gene>
<dbReference type="InterPro" id="IPR010985">
    <property type="entry name" value="Ribbon_hlx_hlx"/>
</dbReference>
<dbReference type="AlphaFoldDB" id="A0A7C4RXQ9"/>
<protein>
    <recommendedName>
        <fullName evidence="2">CopG family transcriptional regulator</fullName>
    </recommendedName>
</protein>
<dbReference type="Gene3D" id="1.10.1220.10">
    <property type="entry name" value="Met repressor-like"/>
    <property type="match status" value="1"/>
</dbReference>
<dbReference type="PANTHER" id="PTHR36215:SF1">
    <property type="entry name" value="BLL4998 PROTEIN"/>
    <property type="match status" value="1"/>
</dbReference>
<reference evidence="1" key="1">
    <citation type="journal article" date="2020" name="mSystems">
        <title>Genome- and Community-Level Interaction Insights into Carbon Utilization and Element Cycling Functions of Hydrothermarchaeota in Hydrothermal Sediment.</title>
        <authorList>
            <person name="Zhou Z."/>
            <person name="Liu Y."/>
            <person name="Xu W."/>
            <person name="Pan J."/>
            <person name="Luo Z.H."/>
            <person name="Li M."/>
        </authorList>
    </citation>
    <scope>NUCLEOTIDE SEQUENCE [LARGE SCALE GENOMIC DNA]</scope>
    <source>
        <strain evidence="1">SpSt-604</strain>
    </source>
</reference>
<dbReference type="GO" id="GO:0006355">
    <property type="term" value="P:regulation of DNA-templated transcription"/>
    <property type="evidence" value="ECO:0007669"/>
    <property type="project" value="InterPro"/>
</dbReference>
<sequence length="116" mass="12991">MKVVTVHLPTSVLEEVKKLVDAGVFFTKNEAIRYLIVSRLIGFKGNGLKMLNKIFTIDSNKYSSKNMTLVSLKVPTALLSYMDAVIESLGFSSRSEFIRTAILKFIENLSVNAEEE</sequence>
<evidence type="ECO:0000313" key="1">
    <source>
        <dbReference type="EMBL" id="HGU41820.1"/>
    </source>
</evidence>
<dbReference type="SUPFAM" id="SSF47598">
    <property type="entry name" value="Ribbon-helix-helix"/>
    <property type="match status" value="2"/>
</dbReference>
<comment type="caution">
    <text evidence="1">The sequence shown here is derived from an EMBL/GenBank/DDBJ whole genome shotgun (WGS) entry which is preliminary data.</text>
</comment>
<evidence type="ECO:0008006" key="2">
    <source>
        <dbReference type="Google" id="ProtNLM"/>
    </source>
</evidence>
<dbReference type="EMBL" id="DSZT01000078">
    <property type="protein sequence ID" value="HGU41820.1"/>
    <property type="molecule type" value="Genomic_DNA"/>
</dbReference>
<accession>A0A7C4RXQ9</accession>
<dbReference type="InterPro" id="IPR013321">
    <property type="entry name" value="Arc_rbn_hlx_hlx"/>
</dbReference>
<organism evidence="1">
    <name type="scientific">Fervidobacterium pennivorans</name>
    <dbReference type="NCBI Taxonomy" id="93466"/>
    <lineage>
        <taxon>Bacteria</taxon>
        <taxon>Thermotogati</taxon>
        <taxon>Thermotogota</taxon>
        <taxon>Thermotogae</taxon>
        <taxon>Thermotogales</taxon>
        <taxon>Fervidobacteriaceae</taxon>
        <taxon>Fervidobacterium</taxon>
    </lineage>
</organism>
<name>A0A7C4RXQ9_FERPE</name>